<dbReference type="GO" id="GO:0005886">
    <property type="term" value="C:plasma membrane"/>
    <property type="evidence" value="ECO:0007669"/>
    <property type="project" value="UniProtKB-SubCell"/>
</dbReference>
<dbReference type="PANTHER" id="PTHR30086">
    <property type="entry name" value="ARGININE EXPORTER PROTEIN ARGO"/>
    <property type="match status" value="1"/>
</dbReference>
<keyword evidence="3 6" id="KW-0812">Transmembrane</keyword>
<evidence type="ECO:0000256" key="6">
    <source>
        <dbReference type="SAM" id="Phobius"/>
    </source>
</evidence>
<feature type="transmembrane region" description="Helical" evidence="6">
    <location>
        <begin position="71"/>
        <end position="90"/>
    </location>
</feature>
<feature type="transmembrane region" description="Helical" evidence="6">
    <location>
        <begin position="138"/>
        <end position="168"/>
    </location>
</feature>
<gene>
    <name evidence="7" type="ORF">DFP79_1383</name>
</gene>
<comment type="subcellular location">
    <subcellularLocation>
        <location evidence="1">Cell membrane</location>
        <topology evidence="1">Multi-pass membrane protein</topology>
    </subcellularLocation>
</comment>
<organism evidence="7 8">
    <name type="scientific">Marinomonas balearica</name>
    <dbReference type="NCBI Taxonomy" id="491947"/>
    <lineage>
        <taxon>Bacteria</taxon>
        <taxon>Pseudomonadati</taxon>
        <taxon>Pseudomonadota</taxon>
        <taxon>Gammaproteobacteria</taxon>
        <taxon>Oceanospirillales</taxon>
        <taxon>Oceanospirillaceae</taxon>
        <taxon>Marinomonas</taxon>
    </lineage>
</organism>
<feature type="transmembrane region" description="Helical" evidence="6">
    <location>
        <begin position="180"/>
        <end position="197"/>
    </location>
</feature>
<dbReference type="InterPro" id="IPR001123">
    <property type="entry name" value="LeuE-type"/>
</dbReference>
<evidence type="ECO:0000256" key="3">
    <source>
        <dbReference type="ARBA" id="ARBA00022692"/>
    </source>
</evidence>
<evidence type="ECO:0000256" key="2">
    <source>
        <dbReference type="ARBA" id="ARBA00022475"/>
    </source>
</evidence>
<evidence type="ECO:0000313" key="8">
    <source>
        <dbReference type="Proteomes" id="UP000294656"/>
    </source>
</evidence>
<evidence type="ECO:0000256" key="4">
    <source>
        <dbReference type="ARBA" id="ARBA00022989"/>
    </source>
</evidence>
<dbReference type="Proteomes" id="UP000294656">
    <property type="component" value="Unassembled WGS sequence"/>
</dbReference>
<feature type="transmembrane region" description="Helical" evidence="6">
    <location>
        <begin position="47"/>
        <end position="65"/>
    </location>
</feature>
<sequence>MDSLMIFFLNCIALSSLPGPNNILCFNYTIKEGVFYSMTGCLGRFPSYLLLMSVSVFLLFFTIGINDNVLNVAQVIGSFYIVFLGVKIFRAVSSGDESNNVSNKSHFLQEFWTALSNPKAILVFLAIFPNFINKTDSFFLQFLLLGSLAMLAELLMAYSYILLASLLPKKSTFIQSINKVSGAALVIMAGLMLYNTFSNII</sequence>
<evidence type="ECO:0000256" key="1">
    <source>
        <dbReference type="ARBA" id="ARBA00004651"/>
    </source>
</evidence>
<keyword evidence="5 6" id="KW-0472">Membrane</keyword>
<dbReference type="PANTHER" id="PTHR30086:SF20">
    <property type="entry name" value="ARGININE EXPORTER PROTEIN ARGO-RELATED"/>
    <property type="match status" value="1"/>
</dbReference>
<comment type="caution">
    <text evidence="7">The sequence shown here is derived from an EMBL/GenBank/DDBJ whole genome shotgun (WGS) entry which is preliminary data.</text>
</comment>
<reference evidence="7 8" key="1">
    <citation type="submission" date="2019-03" db="EMBL/GenBank/DDBJ databases">
        <title>Genomic Encyclopedia of Type Strains, Phase III (KMG-III): the genomes of soil and plant-associated and newly described type strains.</title>
        <authorList>
            <person name="Whitman W."/>
        </authorList>
    </citation>
    <scope>NUCLEOTIDE SEQUENCE [LARGE SCALE GENOMIC DNA]</scope>
    <source>
        <strain evidence="7 8">CECT 7378</strain>
    </source>
</reference>
<keyword evidence="8" id="KW-1185">Reference proteome</keyword>
<evidence type="ECO:0000256" key="5">
    <source>
        <dbReference type="ARBA" id="ARBA00023136"/>
    </source>
</evidence>
<dbReference type="Pfam" id="PF01810">
    <property type="entry name" value="LysE"/>
    <property type="match status" value="1"/>
</dbReference>
<dbReference type="OrthoDB" id="9804822at2"/>
<dbReference type="AlphaFoldDB" id="A0A4R6MFR7"/>
<proteinExistence type="predicted"/>
<name>A0A4R6MFR7_9GAMM</name>
<dbReference type="GO" id="GO:0015171">
    <property type="term" value="F:amino acid transmembrane transporter activity"/>
    <property type="evidence" value="ECO:0007669"/>
    <property type="project" value="TreeGrafter"/>
</dbReference>
<accession>A0A4R6MFR7</accession>
<keyword evidence="4 6" id="KW-1133">Transmembrane helix</keyword>
<protein>
    <submittedName>
        <fullName evidence="7">Threonine/homoserine/homoserine lactone efflux protein</fullName>
    </submittedName>
</protein>
<evidence type="ECO:0000313" key="7">
    <source>
        <dbReference type="EMBL" id="TDO98959.1"/>
    </source>
</evidence>
<dbReference type="EMBL" id="SNXC01000010">
    <property type="protein sequence ID" value="TDO98959.1"/>
    <property type="molecule type" value="Genomic_DNA"/>
</dbReference>
<keyword evidence="2" id="KW-1003">Cell membrane</keyword>
<feature type="transmembrane region" description="Helical" evidence="6">
    <location>
        <begin position="111"/>
        <end position="132"/>
    </location>
</feature>